<protein>
    <submittedName>
        <fullName evidence="2">Uncharacterized protein</fullName>
    </submittedName>
</protein>
<dbReference type="EMBL" id="MHOV01000016">
    <property type="protein sequence ID" value="OGZ70174.1"/>
    <property type="molecule type" value="Genomic_DNA"/>
</dbReference>
<keyword evidence="1" id="KW-1133">Transmembrane helix</keyword>
<accession>A0A1G2I5S5</accession>
<evidence type="ECO:0000313" key="3">
    <source>
        <dbReference type="Proteomes" id="UP000179214"/>
    </source>
</evidence>
<dbReference type="Proteomes" id="UP000179214">
    <property type="component" value="Unassembled WGS sequence"/>
</dbReference>
<keyword evidence="1" id="KW-0472">Membrane</keyword>
<gene>
    <name evidence="2" type="ORF">A3F47_01530</name>
</gene>
<feature type="transmembrane region" description="Helical" evidence="1">
    <location>
        <begin position="20"/>
        <end position="45"/>
    </location>
</feature>
<organism evidence="2 3">
    <name type="scientific">Candidatus Staskawiczbacteria bacterium RIFCSPHIGHO2_12_FULL_38_11</name>
    <dbReference type="NCBI Taxonomy" id="1802209"/>
    <lineage>
        <taxon>Bacteria</taxon>
        <taxon>Candidatus Staskawicziibacteriota</taxon>
    </lineage>
</organism>
<sequence length="74" mass="8765">MLDLHLFPQFGGFFMDFEELAVMLFRVISWLVFATIIPLVLLYIWDFVSPWLKKSREKRNKITAQSIKEASERG</sequence>
<name>A0A1G2I5S5_9BACT</name>
<proteinExistence type="predicted"/>
<dbReference type="AlphaFoldDB" id="A0A1G2I5S5"/>
<evidence type="ECO:0000256" key="1">
    <source>
        <dbReference type="SAM" id="Phobius"/>
    </source>
</evidence>
<evidence type="ECO:0000313" key="2">
    <source>
        <dbReference type="EMBL" id="OGZ70174.1"/>
    </source>
</evidence>
<keyword evidence="1" id="KW-0812">Transmembrane</keyword>
<reference evidence="2 3" key="1">
    <citation type="journal article" date="2016" name="Nat. Commun.">
        <title>Thousands of microbial genomes shed light on interconnected biogeochemical processes in an aquifer system.</title>
        <authorList>
            <person name="Anantharaman K."/>
            <person name="Brown C.T."/>
            <person name="Hug L.A."/>
            <person name="Sharon I."/>
            <person name="Castelle C.J."/>
            <person name="Probst A.J."/>
            <person name="Thomas B.C."/>
            <person name="Singh A."/>
            <person name="Wilkins M.J."/>
            <person name="Karaoz U."/>
            <person name="Brodie E.L."/>
            <person name="Williams K.H."/>
            <person name="Hubbard S.S."/>
            <person name="Banfield J.F."/>
        </authorList>
    </citation>
    <scope>NUCLEOTIDE SEQUENCE [LARGE SCALE GENOMIC DNA]</scope>
</reference>
<comment type="caution">
    <text evidence="2">The sequence shown here is derived from an EMBL/GenBank/DDBJ whole genome shotgun (WGS) entry which is preliminary data.</text>
</comment>